<dbReference type="Gene3D" id="3.80.10.10">
    <property type="entry name" value="Ribonuclease Inhibitor"/>
    <property type="match status" value="1"/>
</dbReference>
<accession>A0A8T0VE47</accession>
<evidence type="ECO:0000256" key="1">
    <source>
        <dbReference type="ARBA" id="ARBA00004167"/>
    </source>
</evidence>
<dbReference type="InterPro" id="IPR024788">
    <property type="entry name" value="Malectin-like_Carb-bd_dom"/>
</dbReference>
<proteinExistence type="predicted"/>
<dbReference type="Pfam" id="PF12819">
    <property type="entry name" value="Malectin_like"/>
    <property type="match status" value="1"/>
</dbReference>
<reference evidence="3" key="1">
    <citation type="submission" date="2020-05" db="EMBL/GenBank/DDBJ databases">
        <title>WGS assembly of Panicum virgatum.</title>
        <authorList>
            <person name="Lovell J.T."/>
            <person name="Jenkins J."/>
            <person name="Shu S."/>
            <person name="Juenger T.E."/>
            <person name="Schmutz J."/>
        </authorList>
    </citation>
    <scope>NUCLEOTIDE SEQUENCE</scope>
    <source>
        <strain evidence="3">AP13</strain>
    </source>
</reference>
<sequence>MQPDPSFVEPVAVLQTAATATGNNTALSYTWQDSRPAYSFMVFLHFADFQSAKLREFDIYFNGNRLGPSDRPYRPLYLESSTVCSSGWYRATDGNYNITLVATAVSELPPMLNAVETYTLLAFDTPTTFPDDFDAIMAIKFEYGVKKNWTGDPCFPTIYAWDGVKCSNTSGNTTRITSLDLSNSNLRGVFSTTFSKLTAL</sequence>
<organism evidence="3 4">
    <name type="scientific">Panicum virgatum</name>
    <name type="common">Blackwell switchgrass</name>
    <dbReference type="NCBI Taxonomy" id="38727"/>
    <lineage>
        <taxon>Eukaryota</taxon>
        <taxon>Viridiplantae</taxon>
        <taxon>Streptophyta</taxon>
        <taxon>Embryophyta</taxon>
        <taxon>Tracheophyta</taxon>
        <taxon>Spermatophyta</taxon>
        <taxon>Magnoliopsida</taxon>
        <taxon>Liliopsida</taxon>
        <taxon>Poales</taxon>
        <taxon>Poaceae</taxon>
        <taxon>PACMAD clade</taxon>
        <taxon>Panicoideae</taxon>
        <taxon>Panicodae</taxon>
        <taxon>Paniceae</taxon>
        <taxon>Panicinae</taxon>
        <taxon>Panicum</taxon>
        <taxon>Panicum sect. Hiantes</taxon>
    </lineage>
</organism>
<protein>
    <recommendedName>
        <fullName evidence="2">Malectin-like domain-containing protein</fullName>
    </recommendedName>
</protein>
<dbReference type="PANTHER" id="PTHR45631">
    <property type="entry name" value="OS07G0107800 PROTEIN-RELATED"/>
    <property type="match status" value="1"/>
</dbReference>
<gene>
    <name evidence="3" type="ORF">PVAP13_2NG173700</name>
</gene>
<evidence type="ECO:0000259" key="2">
    <source>
        <dbReference type="Pfam" id="PF12819"/>
    </source>
</evidence>
<dbReference type="EMBL" id="CM029040">
    <property type="protein sequence ID" value="KAG2634632.1"/>
    <property type="molecule type" value="Genomic_DNA"/>
</dbReference>
<keyword evidence="4" id="KW-1185">Reference proteome</keyword>
<evidence type="ECO:0000313" key="4">
    <source>
        <dbReference type="Proteomes" id="UP000823388"/>
    </source>
</evidence>
<name>A0A8T0VE47_PANVG</name>
<evidence type="ECO:0000313" key="3">
    <source>
        <dbReference type="EMBL" id="KAG2634632.1"/>
    </source>
</evidence>
<dbReference type="Proteomes" id="UP000823388">
    <property type="component" value="Chromosome 2N"/>
</dbReference>
<dbReference type="InterPro" id="IPR032675">
    <property type="entry name" value="LRR_dom_sf"/>
</dbReference>
<feature type="domain" description="Malectin-like" evidence="2">
    <location>
        <begin position="7"/>
        <end position="119"/>
    </location>
</feature>
<dbReference type="AlphaFoldDB" id="A0A8T0VE47"/>
<comment type="caution">
    <text evidence="3">The sequence shown here is derived from an EMBL/GenBank/DDBJ whole genome shotgun (WGS) entry which is preliminary data.</text>
</comment>
<dbReference type="GO" id="GO:0016020">
    <property type="term" value="C:membrane"/>
    <property type="evidence" value="ECO:0007669"/>
    <property type="project" value="UniProtKB-SubCell"/>
</dbReference>
<comment type="subcellular location">
    <subcellularLocation>
        <location evidence="1">Membrane</location>
        <topology evidence="1">Single-pass membrane protein</topology>
    </subcellularLocation>
</comment>
<dbReference type="PANTHER" id="PTHR45631:SF6">
    <property type="entry name" value="OS09G0352000 PROTEIN"/>
    <property type="match status" value="1"/>
</dbReference>